<dbReference type="Proteomes" id="UP001148737">
    <property type="component" value="Unassembled WGS sequence"/>
</dbReference>
<evidence type="ECO:0000313" key="2">
    <source>
        <dbReference type="Proteomes" id="UP001148737"/>
    </source>
</evidence>
<organism evidence="1 2">
    <name type="scientific">Lecanicillium saksenae</name>
    <dbReference type="NCBI Taxonomy" id="468837"/>
    <lineage>
        <taxon>Eukaryota</taxon>
        <taxon>Fungi</taxon>
        <taxon>Dikarya</taxon>
        <taxon>Ascomycota</taxon>
        <taxon>Pezizomycotina</taxon>
        <taxon>Sordariomycetes</taxon>
        <taxon>Hypocreomycetidae</taxon>
        <taxon>Hypocreales</taxon>
        <taxon>Cordycipitaceae</taxon>
        <taxon>Lecanicillium</taxon>
    </lineage>
</organism>
<evidence type="ECO:0000313" key="1">
    <source>
        <dbReference type="EMBL" id="KAJ3473760.1"/>
    </source>
</evidence>
<name>A0ACC1QDZ6_9HYPO</name>
<keyword evidence="2" id="KW-1185">Reference proteome</keyword>
<sequence>MTHSFLNGLRIFFRPLCVGLFNTTISWSMRWRILLLQQFVFLTYSIPAAPYLFSRPFVTEYLPVFANRSVRTLVFKGEGKGTGRKLRPLHIDIHGGGFVGGVAEQDAQICALWAKETGAVVLSITYRFAPEHAFPAAIDDVDATVQWIKENAESRWGADPTLLTISGLSAGGNMALASTQQSSCHGDSPTAYKGIVTAYAVCELRLSPWQKPKPEKMPKSDPTAFLQPLFDSYAASARAKHSEDARLSPILARRETLPNRMLMIIPEVDILVEEQTQFLTRINEEDKHAGWTGQPRIETKFAPEGFHGWLELPDTIIKKEEKEPYWTRCVEFLQEIHLSEGWSWEKEL</sequence>
<proteinExistence type="predicted"/>
<gene>
    <name evidence="1" type="ORF">NLG97_g10147</name>
</gene>
<accession>A0ACC1QDZ6</accession>
<protein>
    <submittedName>
        <fullName evidence="1">Uncharacterized protein</fullName>
    </submittedName>
</protein>
<comment type="caution">
    <text evidence="1">The sequence shown here is derived from an EMBL/GenBank/DDBJ whole genome shotgun (WGS) entry which is preliminary data.</text>
</comment>
<reference evidence="1" key="1">
    <citation type="submission" date="2022-07" db="EMBL/GenBank/DDBJ databases">
        <title>Genome Sequence of Lecanicillium saksenae.</title>
        <authorList>
            <person name="Buettner E."/>
        </authorList>
    </citation>
    <scope>NUCLEOTIDE SEQUENCE</scope>
    <source>
        <strain evidence="1">VT-O1</strain>
    </source>
</reference>
<dbReference type="EMBL" id="JANAKD010002381">
    <property type="protein sequence ID" value="KAJ3473760.1"/>
    <property type="molecule type" value="Genomic_DNA"/>
</dbReference>